<evidence type="ECO:0000256" key="9">
    <source>
        <dbReference type="ARBA" id="ARBA00023316"/>
    </source>
</evidence>
<keyword evidence="9 10" id="KW-0961">Cell wall biogenesis/degradation</keyword>
<evidence type="ECO:0000259" key="13">
    <source>
        <dbReference type="Pfam" id="PF02875"/>
    </source>
</evidence>
<evidence type="ECO:0000259" key="14">
    <source>
        <dbReference type="Pfam" id="PF08245"/>
    </source>
</evidence>
<dbReference type="NCBIfam" id="TIGR01143">
    <property type="entry name" value="murF"/>
    <property type="match status" value="1"/>
</dbReference>
<evidence type="ECO:0000256" key="4">
    <source>
        <dbReference type="ARBA" id="ARBA00022741"/>
    </source>
</evidence>
<evidence type="ECO:0000256" key="3">
    <source>
        <dbReference type="ARBA" id="ARBA00022618"/>
    </source>
</evidence>
<dbReference type="GO" id="GO:0051301">
    <property type="term" value="P:cell division"/>
    <property type="evidence" value="ECO:0007669"/>
    <property type="project" value="UniProtKB-KW"/>
</dbReference>
<keyword evidence="8 10" id="KW-0131">Cell cycle</keyword>
<feature type="domain" description="Mur ligase C-terminal" evidence="13">
    <location>
        <begin position="319"/>
        <end position="448"/>
    </location>
</feature>
<comment type="similarity">
    <text evidence="10">Belongs to the MurCDEF family. MurF subfamily.</text>
</comment>
<dbReference type="InterPro" id="IPR000713">
    <property type="entry name" value="Mur_ligase_N"/>
</dbReference>
<feature type="binding site" evidence="10">
    <location>
        <begin position="109"/>
        <end position="115"/>
    </location>
    <ligand>
        <name>ATP</name>
        <dbReference type="ChEBI" id="CHEBI:30616"/>
    </ligand>
</feature>
<evidence type="ECO:0000313" key="16">
    <source>
        <dbReference type="Proteomes" id="UP000291189"/>
    </source>
</evidence>
<evidence type="ECO:0000259" key="12">
    <source>
        <dbReference type="Pfam" id="PF01225"/>
    </source>
</evidence>
<dbReference type="AlphaFoldDB" id="A0A4Q5J340"/>
<keyword evidence="1 10" id="KW-0963">Cytoplasm</keyword>
<dbReference type="InterPro" id="IPR035911">
    <property type="entry name" value="MurE/MurF_N"/>
</dbReference>
<dbReference type="Proteomes" id="UP000291189">
    <property type="component" value="Unassembled WGS sequence"/>
</dbReference>
<name>A0A4Q5J340_9ACTN</name>
<feature type="domain" description="Mur ligase central" evidence="14">
    <location>
        <begin position="108"/>
        <end position="295"/>
    </location>
</feature>
<evidence type="ECO:0000256" key="2">
    <source>
        <dbReference type="ARBA" id="ARBA00022598"/>
    </source>
</evidence>
<comment type="pathway">
    <text evidence="10 11">Cell wall biogenesis; peptidoglycan biosynthesis.</text>
</comment>
<evidence type="ECO:0000256" key="8">
    <source>
        <dbReference type="ARBA" id="ARBA00023306"/>
    </source>
</evidence>
<organism evidence="15 16">
    <name type="scientific">Nocardioides iriomotensis</name>
    <dbReference type="NCBI Taxonomy" id="715784"/>
    <lineage>
        <taxon>Bacteria</taxon>
        <taxon>Bacillati</taxon>
        <taxon>Actinomycetota</taxon>
        <taxon>Actinomycetes</taxon>
        <taxon>Propionibacteriales</taxon>
        <taxon>Nocardioidaceae</taxon>
        <taxon>Nocardioides</taxon>
    </lineage>
</organism>
<dbReference type="Pfam" id="PF01225">
    <property type="entry name" value="Mur_ligase"/>
    <property type="match status" value="1"/>
</dbReference>
<keyword evidence="6 10" id="KW-0133">Cell shape</keyword>
<dbReference type="InterPro" id="IPR036565">
    <property type="entry name" value="Mur-like_cat_sf"/>
</dbReference>
<evidence type="ECO:0000256" key="1">
    <source>
        <dbReference type="ARBA" id="ARBA00022490"/>
    </source>
</evidence>
<evidence type="ECO:0000256" key="7">
    <source>
        <dbReference type="ARBA" id="ARBA00022984"/>
    </source>
</evidence>
<evidence type="ECO:0000256" key="6">
    <source>
        <dbReference type="ARBA" id="ARBA00022960"/>
    </source>
</evidence>
<dbReference type="Pfam" id="PF02875">
    <property type="entry name" value="Mur_ligase_C"/>
    <property type="match status" value="1"/>
</dbReference>
<dbReference type="RefSeq" id="WP_129987439.1">
    <property type="nucleotide sequence ID" value="NZ_SDPU01000022.1"/>
</dbReference>
<feature type="domain" description="Mur ligase N-terminal catalytic" evidence="12">
    <location>
        <begin position="32"/>
        <end position="81"/>
    </location>
</feature>
<dbReference type="GO" id="GO:0005524">
    <property type="term" value="F:ATP binding"/>
    <property type="evidence" value="ECO:0007669"/>
    <property type="project" value="UniProtKB-UniRule"/>
</dbReference>
<dbReference type="Gene3D" id="3.40.1190.10">
    <property type="entry name" value="Mur-like, catalytic domain"/>
    <property type="match status" value="1"/>
</dbReference>
<proteinExistence type="inferred from homology"/>
<comment type="catalytic activity">
    <reaction evidence="10 11">
        <text>D-alanyl-D-alanine + UDP-N-acetyl-alpha-D-muramoyl-L-alanyl-gamma-D-glutamyl-meso-2,6-diaminopimelate + ATP = UDP-N-acetyl-alpha-D-muramoyl-L-alanyl-gamma-D-glutamyl-meso-2,6-diaminopimeloyl-D-alanyl-D-alanine + ADP + phosphate + H(+)</text>
        <dbReference type="Rhea" id="RHEA:28374"/>
        <dbReference type="ChEBI" id="CHEBI:15378"/>
        <dbReference type="ChEBI" id="CHEBI:30616"/>
        <dbReference type="ChEBI" id="CHEBI:43474"/>
        <dbReference type="ChEBI" id="CHEBI:57822"/>
        <dbReference type="ChEBI" id="CHEBI:61386"/>
        <dbReference type="ChEBI" id="CHEBI:83905"/>
        <dbReference type="ChEBI" id="CHEBI:456216"/>
        <dbReference type="EC" id="6.3.2.10"/>
    </reaction>
</comment>
<gene>
    <name evidence="10" type="primary">murF</name>
    <name evidence="15" type="ORF">ETU37_11345</name>
</gene>
<dbReference type="OrthoDB" id="9800958at2"/>
<keyword evidence="2 10" id="KW-0436">Ligase</keyword>
<evidence type="ECO:0000256" key="11">
    <source>
        <dbReference type="RuleBase" id="RU004136"/>
    </source>
</evidence>
<evidence type="ECO:0000256" key="5">
    <source>
        <dbReference type="ARBA" id="ARBA00022840"/>
    </source>
</evidence>
<dbReference type="PANTHER" id="PTHR43024:SF1">
    <property type="entry name" value="UDP-N-ACETYLMURAMOYL-TRIPEPTIDE--D-ALANYL-D-ALANINE LIGASE"/>
    <property type="match status" value="1"/>
</dbReference>
<dbReference type="GO" id="GO:0005737">
    <property type="term" value="C:cytoplasm"/>
    <property type="evidence" value="ECO:0007669"/>
    <property type="project" value="UniProtKB-SubCell"/>
</dbReference>
<dbReference type="InterPro" id="IPR004101">
    <property type="entry name" value="Mur_ligase_C"/>
</dbReference>
<keyword evidence="4 10" id="KW-0547">Nucleotide-binding</keyword>
<dbReference type="Pfam" id="PF08245">
    <property type="entry name" value="Mur_ligase_M"/>
    <property type="match status" value="1"/>
</dbReference>
<dbReference type="SUPFAM" id="SSF53623">
    <property type="entry name" value="MurD-like peptide ligases, catalytic domain"/>
    <property type="match status" value="1"/>
</dbReference>
<dbReference type="InterPro" id="IPR036615">
    <property type="entry name" value="Mur_ligase_C_dom_sf"/>
</dbReference>
<keyword evidence="5 10" id="KW-0067">ATP-binding</keyword>
<dbReference type="PANTHER" id="PTHR43024">
    <property type="entry name" value="UDP-N-ACETYLMURAMOYL-TRIPEPTIDE--D-ALANYL-D-ALANINE LIGASE"/>
    <property type="match status" value="1"/>
</dbReference>
<dbReference type="InterPro" id="IPR051046">
    <property type="entry name" value="MurCDEF_CellWall_CoF430Synth"/>
</dbReference>
<comment type="function">
    <text evidence="10 11">Involved in cell wall formation. Catalyzes the final step in the synthesis of UDP-N-acetylmuramoyl-pentapeptide, the precursor of murein.</text>
</comment>
<dbReference type="UniPathway" id="UPA00219"/>
<dbReference type="EMBL" id="SDPU01000022">
    <property type="protein sequence ID" value="RYU11851.1"/>
    <property type="molecule type" value="Genomic_DNA"/>
</dbReference>
<dbReference type="EC" id="6.3.2.10" evidence="10 11"/>
<protein>
    <recommendedName>
        <fullName evidence="10 11">UDP-N-acetylmuramoyl-tripeptide--D-alanyl-D-alanine ligase</fullName>
        <ecNumber evidence="10 11">6.3.2.10</ecNumber>
    </recommendedName>
    <alternativeName>
        <fullName evidence="10">D-alanyl-D-alanine-adding enzyme</fullName>
    </alternativeName>
</protein>
<evidence type="ECO:0000256" key="10">
    <source>
        <dbReference type="HAMAP-Rule" id="MF_02019"/>
    </source>
</evidence>
<dbReference type="GO" id="GO:0047480">
    <property type="term" value="F:UDP-N-acetylmuramoyl-tripeptide-D-alanyl-D-alanine ligase activity"/>
    <property type="evidence" value="ECO:0007669"/>
    <property type="project" value="UniProtKB-UniRule"/>
</dbReference>
<comment type="subcellular location">
    <subcellularLocation>
        <location evidence="10 11">Cytoplasm</location>
    </subcellularLocation>
</comment>
<dbReference type="GO" id="GO:0009252">
    <property type="term" value="P:peptidoglycan biosynthetic process"/>
    <property type="evidence" value="ECO:0007669"/>
    <property type="project" value="UniProtKB-UniRule"/>
</dbReference>
<dbReference type="Gene3D" id="3.40.1390.10">
    <property type="entry name" value="MurE/MurF, N-terminal domain"/>
    <property type="match status" value="1"/>
</dbReference>
<evidence type="ECO:0000313" key="15">
    <source>
        <dbReference type="EMBL" id="RYU11851.1"/>
    </source>
</evidence>
<dbReference type="SUPFAM" id="SSF53244">
    <property type="entry name" value="MurD-like peptide ligases, peptide-binding domain"/>
    <property type="match status" value="1"/>
</dbReference>
<dbReference type="InterPro" id="IPR013221">
    <property type="entry name" value="Mur_ligase_cen"/>
</dbReference>
<dbReference type="HAMAP" id="MF_02019">
    <property type="entry name" value="MurF"/>
    <property type="match status" value="1"/>
</dbReference>
<dbReference type="InterPro" id="IPR005863">
    <property type="entry name" value="UDP-N-AcMur_synth"/>
</dbReference>
<keyword evidence="3 10" id="KW-0132">Cell division</keyword>
<dbReference type="GO" id="GO:0008766">
    <property type="term" value="F:UDP-N-acetylmuramoylalanyl-D-glutamyl-2,6-diaminopimelate-D-alanyl-D-alanine ligase activity"/>
    <property type="evidence" value="ECO:0007669"/>
    <property type="project" value="RHEA"/>
</dbReference>
<accession>A0A4Q5J340</accession>
<dbReference type="SUPFAM" id="SSF63418">
    <property type="entry name" value="MurE/MurF N-terminal domain"/>
    <property type="match status" value="1"/>
</dbReference>
<sequence>MIPLTLPEIAAVVGGTVHDDPEGVTVSAPAFIDSRVAERDGLFVALSGERVDGHDYAGTAIGAGAAAVLGSRPVGVPAVVVDDVTAALAALARHVVAQLRDLTVVGLTGSQGKTSTKDLLAQVLARAGRTVATFGSFNNEIGMPLTALRADVRTQFLVLEMGARGIGHIRELCELTPPTVGLVLNVGKAHLGEFGSQEAIAQAKGELVESVVEGGTAVLNADDPLVSAMASRTAQRVLTFGESAHADVRLENLTTDAMTRPSFDLVTADGARAHVSLQGLGEHQAGNAAAAAAVALALGMGLDEIATALGKAANLSRWRMEVHERADGVTVLNDAYNANPDSMRVALKSLAEIGRGRPGARTVAVLGEMRELGAAAREEHDTVGRLAVRLDIHQLVVVGDAARPIHLGACLEGSWGGESVFVDDNDAALAWLRGNLASGDVVLLKASRAAALEQVAAALLEDSAARVVEPVETTDTHDHGEAGR</sequence>
<reference evidence="15 16" key="1">
    <citation type="submission" date="2019-01" db="EMBL/GenBank/DDBJ databases">
        <title>Nocardioides guangzhouensis sp. nov., an actinobacterium isolated from soil.</title>
        <authorList>
            <person name="Fu Y."/>
            <person name="Cai Y."/>
            <person name="Lin Z."/>
            <person name="Chen P."/>
        </authorList>
    </citation>
    <scope>NUCLEOTIDE SEQUENCE [LARGE SCALE GENOMIC DNA]</scope>
    <source>
        <strain evidence="15 16">NBRC 105384</strain>
    </source>
</reference>
<keyword evidence="16" id="KW-1185">Reference proteome</keyword>
<keyword evidence="7 10" id="KW-0573">Peptidoglycan synthesis</keyword>
<comment type="caution">
    <text evidence="15">The sequence shown here is derived from an EMBL/GenBank/DDBJ whole genome shotgun (WGS) entry which is preliminary data.</text>
</comment>
<dbReference type="GO" id="GO:0071555">
    <property type="term" value="P:cell wall organization"/>
    <property type="evidence" value="ECO:0007669"/>
    <property type="project" value="UniProtKB-KW"/>
</dbReference>
<dbReference type="Gene3D" id="3.90.190.20">
    <property type="entry name" value="Mur ligase, C-terminal domain"/>
    <property type="match status" value="1"/>
</dbReference>
<dbReference type="GO" id="GO:0008360">
    <property type="term" value="P:regulation of cell shape"/>
    <property type="evidence" value="ECO:0007669"/>
    <property type="project" value="UniProtKB-KW"/>
</dbReference>